<feature type="compositionally biased region" description="Low complexity" evidence="1">
    <location>
        <begin position="525"/>
        <end position="543"/>
    </location>
</feature>
<dbReference type="EMBL" id="KZ857531">
    <property type="protein sequence ID" value="RDX40914.1"/>
    <property type="molecule type" value="Genomic_DNA"/>
</dbReference>
<dbReference type="AlphaFoldDB" id="A0A371CKV1"/>
<keyword evidence="3" id="KW-1185">Reference proteome</keyword>
<feature type="compositionally biased region" description="Basic and acidic residues" evidence="1">
    <location>
        <begin position="172"/>
        <end position="184"/>
    </location>
</feature>
<gene>
    <name evidence="2" type="ORF">OH76DRAFT_1489901</name>
</gene>
<evidence type="ECO:0000256" key="1">
    <source>
        <dbReference type="SAM" id="MobiDB-lite"/>
    </source>
</evidence>
<reference evidence="2 3" key="1">
    <citation type="journal article" date="2018" name="Biotechnol. Biofuels">
        <title>Integrative visual omics of the white-rot fungus Polyporus brumalis exposes the biotechnological potential of its oxidative enzymes for delignifying raw plant biomass.</title>
        <authorList>
            <person name="Miyauchi S."/>
            <person name="Rancon A."/>
            <person name="Drula E."/>
            <person name="Hage H."/>
            <person name="Chaduli D."/>
            <person name="Favel A."/>
            <person name="Grisel S."/>
            <person name="Henrissat B."/>
            <person name="Herpoel-Gimbert I."/>
            <person name="Ruiz-Duenas F.J."/>
            <person name="Chevret D."/>
            <person name="Hainaut M."/>
            <person name="Lin J."/>
            <person name="Wang M."/>
            <person name="Pangilinan J."/>
            <person name="Lipzen A."/>
            <person name="Lesage-Meessen L."/>
            <person name="Navarro D."/>
            <person name="Riley R."/>
            <person name="Grigoriev I.V."/>
            <person name="Zhou S."/>
            <person name="Raouche S."/>
            <person name="Rosso M.N."/>
        </authorList>
    </citation>
    <scope>NUCLEOTIDE SEQUENCE [LARGE SCALE GENOMIC DNA]</scope>
    <source>
        <strain evidence="2 3">BRFM 1820</strain>
    </source>
</reference>
<organism evidence="2 3">
    <name type="scientific">Lentinus brumalis</name>
    <dbReference type="NCBI Taxonomy" id="2498619"/>
    <lineage>
        <taxon>Eukaryota</taxon>
        <taxon>Fungi</taxon>
        <taxon>Dikarya</taxon>
        <taxon>Basidiomycota</taxon>
        <taxon>Agaricomycotina</taxon>
        <taxon>Agaricomycetes</taxon>
        <taxon>Polyporales</taxon>
        <taxon>Polyporaceae</taxon>
        <taxon>Lentinus</taxon>
    </lineage>
</organism>
<accession>A0A371CKV1</accession>
<feature type="region of interest" description="Disordered" evidence="1">
    <location>
        <begin position="292"/>
        <end position="314"/>
    </location>
</feature>
<dbReference type="STRING" id="139420.A0A371CKV1"/>
<feature type="region of interest" description="Disordered" evidence="1">
    <location>
        <begin position="159"/>
        <end position="188"/>
    </location>
</feature>
<feature type="compositionally biased region" description="Low complexity" evidence="1">
    <location>
        <begin position="159"/>
        <end position="170"/>
    </location>
</feature>
<feature type="compositionally biased region" description="Low complexity" evidence="1">
    <location>
        <begin position="22"/>
        <end position="40"/>
    </location>
</feature>
<feature type="compositionally biased region" description="Low complexity" evidence="1">
    <location>
        <begin position="300"/>
        <end position="314"/>
    </location>
</feature>
<evidence type="ECO:0000313" key="3">
    <source>
        <dbReference type="Proteomes" id="UP000256964"/>
    </source>
</evidence>
<evidence type="ECO:0000313" key="2">
    <source>
        <dbReference type="EMBL" id="RDX40914.1"/>
    </source>
</evidence>
<dbReference type="OrthoDB" id="2764750at2759"/>
<proteinExistence type="predicted"/>
<feature type="compositionally biased region" description="Basic and acidic residues" evidence="1">
    <location>
        <begin position="447"/>
        <end position="465"/>
    </location>
</feature>
<feature type="region of interest" description="Disordered" evidence="1">
    <location>
        <begin position="431"/>
        <end position="466"/>
    </location>
</feature>
<feature type="region of interest" description="Disordered" evidence="1">
    <location>
        <begin position="525"/>
        <end position="550"/>
    </location>
</feature>
<dbReference type="Proteomes" id="UP000256964">
    <property type="component" value="Unassembled WGS sequence"/>
</dbReference>
<feature type="region of interest" description="Disordered" evidence="1">
    <location>
        <begin position="1"/>
        <end position="42"/>
    </location>
</feature>
<name>A0A371CKV1_9APHY</name>
<protein>
    <submittedName>
        <fullName evidence="2">Uncharacterized protein</fullName>
    </submittedName>
</protein>
<sequence>MLVEPDNSPADSYLIIPEPDDPSSTSSTPPPHSYYSSTSSAMSQADAAPTEFRYTATIEPQIAFPCSYGEHDGHPYQDWYVPAVLLTGTLLDSSRDPGTRPFSSQGPAYIRIYPTAHLNELRHDAIAADFRVPTPSAKHVAPRDATPFFIPNLELPTSPSYSPLSTPSPTWREVHGSTTHREDTPSNCAHETDCTNCDQLPPASLLFATARDDEGSGSNSDAEDEWDRVVNSPEYRLLTASSCSNDEHDAIHERIRARYDELVSRHPGFYDNISPDSAVTIADCIDRFYPDDHPSRHGFPPSSSNLSPLASLPARPSLPSPTMHYSTLSHTLPRLVPPPSPPLILAPIPISLHDASPILTFQDACERVLDNSATGDNPEYELDEPLLKSEDLDRLYDDLEAGRCTPGDHTPVEHIPMKRNHIEIEQEWWQEHQDNSIGQPSVKRSRRDLERSEPHVKNEPDRPSDAHAMQVPLLSHDASANDHSLCLPPTTTFRSLPPPLLSFYTAPADTIISEDDYDYKQYDYSPSVSRPTTPSTPATTPEPAHLNQHQQDEYERLFQGGAVRDFVERVLLDAMQDATDDMCEFFRDEFEIFRHG</sequence>